<dbReference type="Proteomes" id="UP000325211">
    <property type="component" value="Chromosome"/>
</dbReference>
<organism evidence="1 2">
    <name type="scientific">Streptomyces venezuelae</name>
    <dbReference type="NCBI Taxonomy" id="54571"/>
    <lineage>
        <taxon>Bacteria</taxon>
        <taxon>Bacillati</taxon>
        <taxon>Actinomycetota</taxon>
        <taxon>Actinomycetes</taxon>
        <taxon>Kitasatosporales</taxon>
        <taxon>Streptomycetaceae</taxon>
        <taxon>Streptomyces</taxon>
    </lineage>
</organism>
<evidence type="ECO:0000313" key="1">
    <source>
        <dbReference type="EMBL" id="QES47369.1"/>
    </source>
</evidence>
<accession>A0A5P2D2M4</accession>
<name>A0A5P2D2M4_STRVZ</name>
<dbReference type="EMBL" id="CP029190">
    <property type="protein sequence ID" value="QES47369.1"/>
    <property type="molecule type" value="Genomic_DNA"/>
</dbReference>
<evidence type="ECO:0000313" key="2">
    <source>
        <dbReference type="Proteomes" id="UP000325211"/>
    </source>
</evidence>
<sequence length="501" mass="52414">MPFITRIISLEALSQIAPKKEALELLRSISQVAGKPIELTIIAAGLAELGEGASEEIRTFLLRASGDPKADSNALASAAEGLRDIGDIPAALDAARRVLMVTEPHASDLRTAVKVLLNEQVEGDLIDPDGVLENLSDRYGIALVEVAREFVQAGHPAQALQLARNVLQGRDSDELALGRAAGLWLALNGDDGAETLLAELSGRQVFGASQRAFVAAALAEAGHSKEAVEMAGGVLANSDAGGFSLGAAAGAWLASSGGVDGLLDILRDRPAIGPWSRSAIAEEMVEAGHIVQAVDLVRSVFSDPTADRYDVSKAVKVILRAEEPVRTDIFEEIHQSHGEGDRVRVAFTLAELGYREEAGKLAIEALEDFDGDMRTLKELLDALLAASGISAADAVLAALNADAVSDAVRFAAADFLAAAGALSAAVSLWCGLLVVDAASPTESVSVLTRLLKTGHRDQAIHALRGALNDPALQPHRRGRLRALLSWAVFSDPNAANCGNCP</sequence>
<protein>
    <submittedName>
        <fullName evidence="1">Uncharacterized protein</fullName>
    </submittedName>
</protein>
<dbReference type="AlphaFoldDB" id="A0A5P2D2M4"/>
<proteinExistence type="predicted"/>
<dbReference type="RefSeq" id="WP_150206463.1">
    <property type="nucleotide sequence ID" value="NZ_CP029190.1"/>
</dbReference>
<reference evidence="1 2" key="1">
    <citation type="submission" date="2018-05" db="EMBL/GenBank/DDBJ databases">
        <title>Streptomyces venezuelae.</title>
        <authorList>
            <person name="Kim W."/>
            <person name="Lee N."/>
            <person name="Cho B.-K."/>
        </authorList>
    </citation>
    <scope>NUCLEOTIDE SEQUENCE [LARGE SCALE GENOMIC DNA]</scope>
    <source>
        <strain evidence="1 2">ATCC 21782</strain>
    </source>
</reference>
<gene>
    <name evidence="1" type="ORF">DEJ50_05565</name>
</gene>